<comment type="similarity">
    <text evidence="2">Belongs to the phosphohexose mutase family.</text>
</comment>
<evidence type="ECO:0000259" key="6">
    <source>
        <dbReference type="Pfam" id="PF00483"/>
    </source>
</evidence>
<evidence type="ECO:0000313" key="10">
    <source>
        <dbReference type="EMBL" id="AEA33929.1"/>
    </source>
</evidence>
<dbReference type="eggNOG" id="COG1109">
    <property type="taxonomic scope" value="Bacteria"/>
</dbReference>
<dbReference type="EMBL" id="CP002606">
    <property type="protein sequence ID" value="AEA33929.1"/>
    <property type="molecule type" value="Genomic_DNA"/>
</dbReference>
<comment type="subcellular location">
    <subcellularLocation>
        <location evidence="1">Cytoplasm</location>
        <location evidence="1">Cytosol</location>
    </subcellularLocation>
</comment>
<dbReference type="EC" id="2.7.7.13" evidence="10"/>
<organism evidence="10 11">
    <name type="scientific">Hippea maritima (strain ATCC 700847 / DSM 10411 / MH2)</name>
    <dbReference type="NCBI Taxonomy" id="760142"/>
    <lineage>
        <taxon>Bacteria</taxon>
        <taxon>Pseudomonadati</taxon>
        <taxon>Campylobacterota</taxon>
        <taxon>Desulfurellia</taxon>
        <taxon>Desulfurellales</taxon>
        <taxon>Hippeaceae</taxon>
        <taxon>Hippea</taxon>
    </lineage>
</organism>
<dbReference type="Pfam" id="PF02879">
    <property type="entry name" value="PGM_PMM_II"/>
    <property type="match status" value="1"/>
</dbReference>
<evidence type="ECO:0000256" key="2">
    <source>
        <dbReference type="ARBA" id="ARBA00010231"/>
    </source>
</evidence>
<evidence type="ECO:0000259" key="8">
    <source>
        <dbReference type="Pfam" id="PF02879"/>
    </source>
</evidence>
<dbReference type="Gene3D" id="3.40.120.10">
    <property type="entry name" value="Alpha-D-Glucose-1,6-Bisphosphate, subunit A, domain 3"/>
    <property type="match status" value="3"/>
</dbReference>
<keyword evidence="10" id="KW-0413">Isomerase</keyword>
<sequence length="843" mass="95035">MQKMKAVIMAGGFGTRMQPLTHSTPKPMLPIFNRPMMEYVLKKIISLGINDVVVLLYFKPEVIRNYFKDGSDWNVNIHYVLPDGDYGTAGAVRQAKEFLNEPFIVLSGDVVTDFNLSNILSFHKKKSSKITIGLTSVENPLQFGVVITDESGKIEKFVEKPTWGEVISDTINTGIYVIEPEILDYIPPKGSFDFAKDLFPLLMREGIEIMGYNLDGYWRDVGNPDSYRNVHKDIFLNRLNFEIEGRGIEQAEGELYLDGDAFISENVRIVEKAMIGDGARIEKGCLLNNVVVGKNAYIGPDCVIRNSIIWGNVKIEKGVFLDNAVVCNDVVIGKNVVAKAGVILAEGVEVGQFSVFEQDVVVWPNKKIDAASIVNNNVIWGSRYKNTLFESGMIIGKSNVEISCDVACKIGEAFGSQLPVGSKVIVGRDYDRAPRMIKRAFVGGLLATGMQVIDLRAVPPTVLRYAIASDDSIMGGVYFKRDLSDPASMEILLFNEHGLKLESSSSKAVDKAFFKEEFRRVDHTHIGRITDNELVIEENYRNYFESIESLIDSKVINESRLKVAFDLMYGISKEIVPKVLSDLRIDNIILNAHFDEIKLSNLDYYEKKSKNDVSNIVKALGLDLGILIYPHGQRRTIIDDKGRVLDRMESINVMLELMDIEASAGGRKFNVLLPTWSPDLNDGYYKHLNIKRGKYTDFTINELKQFDLISKVDGNCAFPSFSLYRDALFASLKLMELLAKHNVKLSQLGNGINHFFYKEFAIQCPQLKKGRVMKKFLEIAKSKRYSTVDGIKMWEDSINWIFVMPNPYKEQLDVCIQANDEKTGMEMFKHYCGLIKECIKSNG</sequence>
<dbReference type="SUPFAM" id="SSF51161">
    <property type="entry name" value="Trimeric LpxA-like enzymes"/>
    <property type="match status" value="1"/>
</dbReference>
<gene>
    <name evidence="10" type="ordered locus">Hipma_0960</name>
</gene>
<feature type="domain" description="Nucleotidyl transferase" evidence="6">
    <location>
        <begin position="5"/>
        <end position="234"/>
    </location>
</feature>
<evidence type="ECO:0000256" key="5">
    <source>
        <dbReference type="ARBA" id="ARBA00022917"/>
    </source>
</evidence>
<keyword evidence="3" id="KW-0963">Cytoplasm</keyword>
<keyword evidence="4" id="KW-0396">Initiation factor</keyword>
<dbReference type="Gene3D" id="3.90.550.10">
    <property type="entry name" value="Spore Coat Polysaccharide Biosynthesis Protein SpsA, Chain A"/>
    <property type="match status" value="1"/>
</dbReference>
<dbReference type="PANTHER" id="PTHR22572">
    <property type="entry name" value="SUGAR-1-PHOSPHATE GUANYL TRANSFERASE"/>
    <property type="match status" value="1"/>
</dbReference>
<dbReference type="AlphaFoldDB" id="F2LVZ5"/>
<dbReference type="SUPFAM" id="SSF53738">
    <property type="entry name" value="Phosphoglucomutase, first 3 domains"/>
    <property type="match status" value="2"/>
</dbReference>
<evidence type="ECO:0000259" key="9">
    <source>
        <dbReference type="Pfam" id="PF25084"/>
    </source>
</evidence>
<dbReference type="Pfam" id="PF02878">
    <property type="entry name" value="PGM_PMM_I"/>
    <property type="match status" value="1"/>
</dbReference>
<evidence type="ECO:0000256" key="1">
    <source>
        <dbReference type="ARBA" id="ARBA00004514"/>
    </source>
</evidence>
<dbReference type="Gene3D" id="2.160.10.10">
    <property type="entry name" value="Hexapeptide repeat proteins"/>
    <property type="match status" value="1"/>
</dbReference>
<dbReference type="InterPro" id="IPR050486">
    <property type="entry name" value="Mannose-1P_guanyltransferase"/>
</dbReference>
<keyword evidence="10" id="KW-0808">Transferase</keyword>
<dbReference type="KEGG" id="hmr:Hipma_0960"/>
<accession>F2LVZ5</accession>
<dbReference type="InterPro" id="IPR005845">
    <property type="entry name" value="A-D-PHexomutase_a/b/a-II"/>
</dbReference>
<protein>
    <submittedName>
        <fullName evidence="10">Mannose-1-phosphate guanylyltransferase., Phosphoglucosamine mutase</fullName>
        <ecNumber evidence="10">2.7.7.13</ecNumber>
        <ecNumber evidence="10">5.4.2.10</ecNumber>
    </submittedName>
</protein>
<dbReference type="CDD" id="cd04181">
    <property type="entry name" value="NTP_transferase"/>
    <property type="match status" value="1"/>
</dbReference>
<reference evidence="11" key="2">
    <citation type="submission" date="2011-03" db="EMBL/GenBank/DDBJ databases">
        <title>The complete genome of Hippea maritima DSM 10411.</title>
        <authorList>
            <consortium name="US DOE Joint Genome Institute (JGI-PGF)"/>
            <person name="Lucas S."/>
            <person name="Copeland A."/>
            <person name="Lapidus A."/>
            <person name="Bruce D."/>
            <person name="Goodwin L."/>
            <person name="Pitluck S."/>
            <person name="Peters L."/>
            <person name="Kyrpides N."/>
            <person name="Mavromatis K."/>
            <person name="Pagani I."/>
            <person name="Ivanova N."/>
            <person name="Mikhailova N."/>
            <person name="Lu M."/>
            <person name="Detter J.C."/>
            <person name="Tapia R."/>
            <person name="Han C."/>
            <person name="Land M."/>
            <person name="Hauser L."/>
            <person name="Markowitz V."/>
            <person name="Cheng J.-F."/>
            <person name="Hugenholtz P."/>
            <person name="Woyke T."/>
            <person name="Wu D."/>
            <person name="Spring S."/>
            <person name="Schroeder M."/>
            <person name="Brambilla E."/>
            <person name="Klenk H.-P."/>
            <person name="Eisen J.A."/>
        </authorList>
    </citation>
    <scope>NUCLEOTIDE SEQUENCE [LARGE SCALE GENOMIC DNA]</scope>
    <source>
        <strain evidence="11">ATCC 700847 / DSM 10411 / MH2</strain>
    </source>
</reference>
<dbReference type="GO" id="GO:0008966">
    <property type="term" value="F:phosphoglucosamine mutase activity"/>
    <property type="evidence" value="ECO:0007669"/>
    <property type="project" value="UniProtKB-EC"/>
</dbReference>
<dbReference type="GO" id="GO:0005975">
    <property type="term" value="P:carbohydrate metabolic process"/>
    <property type="evidence" value="ECO:0007669"/>
    <property type="project" value="InterPro"/>
</dbReference>
<dbReference type="SUPFAM" id="SSF53448">
    <property type="entry name" value="Nucleotide-diphospho-sugar transferases"/>
    <property type="match status" value="1"/>
</dbReference>
<dbReference type="eggNOG" id="COG1208">
    <property type="taxonomic scope" value="Bacteria"/>
</dbReference>
<dbReference type="InterPro" id="IPR056764">
    <property type="entry name" value="LbH_EIF2B3/5"/>
</dbReference>
<dbReference type="GO" id="GO:0004475">
    <property type="term" value="F:mannose-1-phosphate guanylyltransferase (GTP) activity"/>
    <property type="evidence" value="ECO:0007669"/>
    <property type="project" value="UniProtKB-EC"/>
</dbReference>
<dbReference type="InterPro" id="IPR016055">
    <property type="entry name" value="A-D-PHexomutase_a/b/a-I/II/III"/>
</dbReference>
<evidence type="ECO:0000259" key="7">
    <source>
        <dbReference type="Pfam" id="PF02878"/>
    </source>
</evidence>
<dbReference type="InterPro" id="IPR005844">
    <property type="entry name" value="A-D-PHexomutase_a/b/a-I"/>
</dbReference>
<dbReference type="Proteomes" id="UP000008139">
    <property type="component" value="Chromosome"/>
</dbReference>
<dbReference type="HOGENOM" id="CLU_017652_1_0_7"/>
<feature type="domain" description="EIF2B subunit epsilon/gamma LbH" evidence="9">
    <location>
        <begin position="254"/>
        <end position="352"/>
    </location>
</feature>
<reference evidence="10 11" key="1">
    <citation type="journal article" date="2011" name="Stand. Genomic Sci.">
        <title>Complete genome sequence of the thermophilic sulfur-reducer Hippea maritima type strain (MH(2)).</title>
        <authorList>
            <person name="Huntemann M."/>
            <person name="Lu M."/>
            <person name="Nolan M."/>
            <person name="Lapidus A."/>
            <person name="Lucas S."/>
            <person name="Hammon N."/>
            <person name="Deshpande S."/>
            <person name="Cheng J.F."/>
            <person name="Tapia R."/>
            <person name="Han C."/>
            <person name="Goodwin L."/>
            <person name="Pitluck S."/>
            <person name="Liolios K."/>
            <person name="Pagani I."/>
            <person name="Ivanova N."/>
            <person name="Ovchinikova G."/>
            <person name="Pati A."/>
            <person name="Chen A."/>
            <person name="Palaniappan K."/>
            <person name="Land M."/>
            <person name="Hauser L."/>
            <person name="Jeffries C.D."/>
            <person name="Detter J.C."/>
            <person name="Brambilla E.M."/>
            <person name="Rohde M."/>
            <person name="Spring S."/>
            <person name="Goker M."/>
            <person name="Woyke T."/>
            <person name="Bristow J."/>
            <person name="Eisen J.A."/>
            <person name="Markowitz V."/>
            <person name="Hugenholtz P."/>
            <person name="Kyrpides N.C."/>
            <person name="Klenk H.P."/>
            <person name="Mavromatis K."/>
        </authorList>
    </citation>
    <scope>NUCLEOTIDE SEQUENCE [LARGE SCALE GENOMIC DNA]</scope>
    <source>
        <strain evidence="11">ATCC 700847 / DSM 10411 / MH2</strain>
    </source>
</reference>
<dbReference type="InParanoid" id="F2LVZ5"/>
<dbReference type="Pfam" id="PF00483">
    <property type="entry name" value="NTP_transferase"/>
    <property type="match status" value="1"/>
</dbReference>
<dbReference type="Pfam" id="PF25084">
    <property type="entry name" value="LbH_EIF2B"/>
    <property type="match status" value="1"/>
</dbReference>
<proteinExistence type="inferred from homology"/>
<keyword evidence="11" id="KW-1185">Reference proteome</keyword>
<dbReference type="STRING" id="760142.Hipma_0960"/>
<dbReference type="EC" id="5.4.2.10" evidence="10"/>
<dbReference type="InterPro" id="IPR029044">
    <property type="entry name" value="Nucleotide-diphossugar_trans"/>
</dbReference>
<name>F2LVZ5_HIPMA</name>
<evidence type="ECO:0000256" key="4">
    <source>
        <dbReference type="ARBA" id="ARBA00022540"/>
    </source>
</evidence>
<dbReference type="InterPro" id="IPR011004">
    <property type="entry name" value="Trimer_LpxA-like_sf"/>
</dbReference>
<dbReference type="InterPro" id="IPR005835">
    <property type="entry name" value="NTP_transferase_dom"/>
</dbReference>
<evidence type="ECO:0000256" key="3">
    <source>
        <dbReference type="ARBA" id="ARBA00022490"/>
    </source>
</evidence>
<feature type="domain" description="Alpha-D-phosphohexomutase alpha/beta/alpha" evidence="7">
    <location>
        <begin position="394"/>
        <end position="519"/>
    </location>
</feature>
<evidence type="ECO:0000313" key="11">
    <source>
        <dbReference type="Proteomes" id="UP000008139"/>
    </source>
</evidence>
<keyword evidence="10" id="KW-0548">Nucleotidyltransferase</keyword>
<feature type="domain" description="Alpha-D-phosphohexomutase alpha/beta/alpha" evidence="8">
    <location>
        <begin position="542"/>
        <end position="642"/>
    </location>
</feature>
<keyword evidence="5" id="KW-0648">Protein biosynthesis</keyword>
<dbReference type="RefSeq" id="WP_013681970.1">
    <property type="nucleotide sequence ID" value="NC_015318.1"/>
</dbReference>